<dbReference type="Pfam" id="PF00654">
    <property type="entry name" value="Voltage_CLC"/>
    <property type="match status" value="1"/>
</dbReference>
<feature type="transmembrane region" description="Helical" evidence="11">
    <location>
        <begin position="346"/>
        <end position="364"/>
    </location>
</feature>
<keyword evidence="7 11" id="KW-1133">Transmembrane helix</keyword>
<dbReference type="FunFam" id="1.10.3080.10:FF:000007">
    <property type="entry name" value="Putative ion-transport protein YfeO"/>
    <property type="match status" value="1"/>
</dbReference>
<dbReference type="InterPro" id="IPR001807">
    <property type="entry name" value="ClC"/>
</dbReference>
<evidence type="ECO:0000256" key="6">
    <source>
        <dbReference type="ARBA" id="ARBA00022692"/>
    </source>
</evidence>
<feature type="transmembrane region" description="Helical" evidence="11">
    <location>
        <begin position="301"/>
        <end position="317"/>
    </location>
</feature>
<protein>
    <recommendedName>
        <fullName evidence="3 11">Putative ion-transport protein YfeO</fullName>
    </recommendedName>
</protein>
<evidence type="ECO:0000256" key="10">
    <source>
        <dbReference type="ARBA" id="ARBA00023303"/>
    </source>
</evidence>
<keyword evidence="6 11" id="KW-0812">Transmembrane</keyword>
<reference evidence="12 13" key="1">
    <citation type="submission" date="2022-07" db="EMBL/GenBank/DDBJ databases">
        <title>The wastewater resistome of Residential Aged Care Facilities indicates a role of antimicrobial stewardship in reducing resistance.</title>
        <authorList>
            <person name="Sapula S."/>
            <person name="Hart B.J."/>
            <person name="Henrietta V."/>
            <person name="Amsalu A."/>
            <person name="Jon W."/>
            <person name="Siderius N."/>
            <person name="Nguyen L."/>
            <person name="Turnidge J."/>
            <person name="Gerber C."/>
        </authorList>
    </citation>
    <scope>NUCLEOTIDE SEQUENCE [LARGE SCALE GENOMIC DNA]</scope>
    <source>
        <strain evidence="12 13">ECA685</strain>
    </source>
</reference>
<dbReference type="Proteomes" id="UP001247581">
    <property type="component" value="Unassembled WGS sequence"/>
</dbReference>
<comment type="subcellular location">
    <subcellularLocation>
        <location evidence="1 11">Cell membrane</location>
        <topology evidence="1 11">Multi-pass membrane protein</topology>
    </subcellularLocation>
</comment>
<evidence type="ECO:0000256" key="11">
    <source>
        <dbReference type="HAMAP-Rule" id="MF_01115"/>
    </source>
</evidence>
<evidence type="ECO:0000256" key="8">
    <source>
        <dbReference type="ARBA" id="ARBA00023065"/>
    </source>
</evidence>
<feature type="transmembrane region" description="Helical" evidence="11">
    <location>
        <begin position="370"/>
        <end position="398"/>
    </location>
</feature>
<dbReference type="HAMAP" id="MF_01115">
    <property type="entry name" value="CLC_YfeO"/>
    <property type="match status" value="1"/>
</dbReference>
<evidence type="ECO:0000256" key="7">
    <source>
        <dbReference type="ARBA" id="ARBA00022989"/>
    </source>
</evidence>
<accession>A0ABD5C6E4</accession>
<dbReference type="RefSeq" id="WP_016242295.1">
    <property type="nucleotide sequence ID" value="NZ_BFVM01000235.1"/>
</dbReference>
<evidence type="ECO:0000256" key="4">
    <source>
        <dbReference type="ARBA" id="ARBA00022448"/>
    </source>
</evidence>
<name>A0ABD5C6E4_ECOLX</name>
<proteinExistence type="inferred from homology"/>
<dbReference type="SUPFAM" id="SSF81340">
    <property type="entry name" value="Clc chloride channel"/>
    <property type="match status" value="1"/>
</dbReference>
<dbReference type="Gene3D" id="1.10.3080.10">
    <property type="entry name" value="Clc chloride channel"/>
    <property type="match status" value="1"/>
</dbReference>
<feature type="transmembrane region" description="Helical" evidence="11">
    <location>
        <begin position="224"/>
        <end position="247"/>
    </location>
</feature>
<dbReference type="EMBL" id="JANIDP010000051">
    <property type="protein sequence ID" value="MDR6047478.1"/>
    <property type="molecule type" value="Genomic_DNA"/>
</dbReference>
<evidence type="ECO:0000256" key="9">
    <source>
        <dbReference type="ARBA" id="ARBA00023136"/>
    </source>
</evidence>
<evidence type="ECO:0000256" key="5">
    <source>
        <dbReference type="ARBA" id="ARBA00022475"/>
    </source>
</evidence>
<dbReference type="CDD" id="cd00400">
    <property type="entry name" value="Voltage_gated_ClC"/>
    <property type="match status" value="1"/>
</dbReference>
<evidence type="ECO:0000256" key="3">
    <source>
        <dbReference type="ARBA" id="ARBA00016016"/>
    </source>
</evidence>
<feature type="transmembrane region" description="Helical" evidence="11">
    <location>
        <begin position="259"/>
        <end position="281"/>
    </location>
</feature>
<dbReference type="InterPro" id="IPR022969">
    <property type="entry name" value="Chloride_channel_YfeO"/>
</dbReference>
<dbReference type="GO" id="GO:0005886">
    <property type="term" value="C:plasma membrane"/>
    <property type="evidence" value="ECO:0007669"/>
    <property type="project" value="UniProtKB-SubCell"/>
</dbReference>
<dbReference type="InterPro" id="IPR050368">
    <property type="entry name" value="ClC-type_chloride_channel"/>
</dbReference>
<evidence type="ECO:0000313" key="13">
    <source>
        <dbReference type="Proteomes" id="UP001247581"/>
    </source>
</evidence>
<evidence type="ECO:0000256" key="1">
    <source>
        <dbReference type="ARBA" id="ARBA00004651"/>
    </source>
</evidence>
<organism evidence="12 13">
    <name type="scientific">Escherichia coli</name>
    <dbReference type="NCBI Taxonomy" id="562"/>
    <lineage>
        <taxon>Bacteria</taxon>
        <taxon>Pseudomonadati</taxon>
        <taxon>Pseudomonadota</taxon>
        <taxon>Gammaproteobacteria</taxon>
        <taxon>Enterobacterales</taxon>
        <taxon>Enterobacteriaceae</taxon>
        <taxon>Escherichia</taxon>
    </lineage>
</organism>
<comment type="similarity">
    <text evidence="2 11">Belongs to the chloride channel (TC 2.A.49) family.</text>
</comment>
<dbReference type="PANTHER" id="PTHR43427:SF9">
    <property type="entry name" value="ION-TRANSPORT PROTEIN YFEO-RELATED"/>
    <property type="match status" value="1"/>
</dbReference>
<feature type="transmembrane region" description="Helical" evidence="11">
    <location>
        <begin position="98"/>
        <end position="117"/>
    </location>
</feature>
<feature type="transmembrane region" description="Helical" evidence="11">
    <location>
        <begin position="123"/>
        <end position="139"/>
    </location>
</feature>
<gene>
    <name evidence="11 12" type="primary">yfeO</name>
    <name evidence="12" type="ORF">NQD80_16945</name>
</gene>
<dbReference type="NCBIfam" id="NF002971">
    <property type="entry name" value="PRK03655.1"/>
    <property type="match status" value="1"/>
</dbReference>
<feature type="transmembrane region" description="Helical" evidence="11">
    <location>
        <begin position="12"/>
        <end position="37"/>
    </location>
</feature>
<keyword evidence="10 11" id="KW-0407">Ion channel</keyword>
<keyword evidence="4 11" id="KW-0813">Transport</keyword>
<dbReference type="PRINTS" id="PR00762">
    <property type="entry name" value="CLCHANNEL"/>
</dbReference>
<comment type="caution">
    <text evidence="12">The sequence shown here is derived from an EMBL/GenBank/DDBJ whole genome shotgun (WGS) entry which is preliminary data.</text>
</comment>
<dbReference type="PANTHER" id="PTHR43427">
    <property type="entry name" value="CHLORIDE CHANNEL PROTEIN CLC-E"/>
    <property type="match status" value="1"/>
</dbReference>
<dbReference type="GO" id="GO:0005216">
    <property type="term" value="F:monoatomic ion channel activity"/>
    <property type="evidence" value="ECO:0007669"/>
    <property type="project" value="UniProtKB-UniRule"/>
</dbReference>
<feature type="transmembrane region" description="Helical" evidence="11">
    <location>
        <begin position="186"/>
        <end position="204"/>
    </location>
</feature>
<evidence type="ECO:0000313" key="12">
    <source>
        <dbReference type="EMBL" id="MDR6047478.1"/>
    </source>
</evidence>
<dbReference type="AlphaFoldDB" id="A0ABD5C6E4"/>
<feature type="transmembrane region" description="Helical" evidence="11">
    <location>
        <begin position="151"/>
        <end position="174"/>
    </location>
</feature>
<keyword evidence="8 11" id="KW-0406">Ion transport</keyword>
<evidence type="ECO:0000256" key="2">
    <source>
        <dbReference type="ARBA" id="ARBA00009476"/>
    </source>
</evidence>
<sequence length="418" mass="43673">MLHPRARTMLLLSLPAVAIGIASSLILIVVMKIASVLQNLLWQRLPGTLGIAQDSPLWIIGVLTLTGIAVGLVIRFSQGHAGPDPACEPLIGAPVPPSALPGLIVALILGLAGGVSLGPEHPIMTVNIALAVAIGARLLPRVNRMEWTILASARTIGALFGTPVAAALIFSQTLNGSSEVPLWDRLFAPLMAAAAGALTTGLFFHPHFSLPIAHYGQMEMTDILSGAIVAAIAIAAGMVAVWCLPRLHAMMHQMKNPVLVLGIGGFILGILGVIGGPVSLFKGLDEMQQMVANQAFSTSDYFLLAVIKLAALVVAAASGFRGGRIFPAVFVGVALGLMLHEHVPAVPAAITVSCAILGIVLVVTRDGWLSLFMAAVVVPNTTLLPLLCIVMLPAWLLLAGKPMMMVNRPKQQPPHDNV</sequence>
<keyword evidence="5 11" id="KW-1003">Cell membrane</keyword>
<feature type="transmembrane region" description="Helical" evidence="11">
    <location>
        <begin position="57"/>
        <end position="77"/>
    </location>
</feature>
<keyword evidence="9 11" id="KW-0472">Membrane</keyword>
<dbReference type="GO" id="GO:0006821">
    <property type="term" value="P:chloride transport"/>
    <property type="evidence" value="ECO:0007669"/>
    <property type="project" value="UniProtKB-UniRule"/>
</dbReference>
<dbReference type="InterPro" id="IPR014743">
    <property type="entry name" value="Cl-channel_core"/>
</dbReference>